<dbReference type="GeneID" id="100368948"/>
<proteinExistence type="predicted"/>
<dbReference type="RefSeq" id="XP_002737807.1">
    <property type="nucleotide sequence ID" value="XM_002737761.2"/>
</dbReference>
<feature type="domain" description="Small ribosomal subunit protein uS10" evidence="3">
    <location>
        <begin position="58"/>
        <end position="154"/>
    </location>
</feature>
<dbReference type="SMART" id="SM01403">
    <property type="entry name" value="Ribosomal_S10"/>
    <property type="match status" value="1"/>
</dbReference>
<dbReference type="Gene3D" id="3.30.70.600">
    <property type="entry name" value="Ribosomal protein S10 domain"/>
    <property type="match status" value="1"/>
</dbReference>
<dbReference type="Pfam" id="PF00338">
    <property type="entry name" value="Ribosomal_S10"/>
    <property type="match status" value="1"/>
</dbReference>
<evidence type="ECO:0000313" key="5">
    <source>
        <dbReference type="RefSeq" id="XP_002737807.1"/>
    </source>
</evidence>
<dbReference type="Proteomes" id="UP000694865">
    <property type="component" value="Unplaced"/>
</dbReference>
<dbReference type="PANTHER" id="PTHR13473">
    <property type="entry name" value="MITOCHONDRIAL RIBOSOMAL PROTEIN L48"/>
    <property type="match status" value="1"/>
</dbReference>
<dbReference type="InterPro" id="IPR036838">
    <property type="entry name" value="Ribosomal_uS10_dom_sf"/>
</dbReference>
<evidence type="ECO:0000313" key="4">
    <source>
        <dbReference type="Proteomes" id="UP000694865"/>
    </source>
</evidence>
<evidence type="ECO:0000256" key="1">
    <source>
        <dbReference type="ARBA" id="ARBA00022980"/>
    </source>
</evidence>
<evidence type="ECO:0000259" key="3">
    <source>
        <dbReference type="SMART" id="SM01403"/>
    </source>
</evidence>
<organism evidence="4 5">
    <name type="scientific">Saccoglossus kowalevskii</name>
    <name type="common">Acorn worm</name>
    <dbReference type="NCBI Taxonomy" id="10224"/>
    <lineage>
        <taxon>Eukaryota</taxon>
        <taxon>Metazoa</taxon>
        <taxon>Hemichordata</taxon>
        <taxon>Enteropneusta</taxon>
        <taxon>Harrimaniidae</taxon>
        <taxon>Saccoglossus</taxon>
    </lineage>
</organism>
<sequence>MLQNLAARLVNSSFRVLKGVSDCSLQRVPCIVQQRTQSSQVNDDDSPDISENHYPTLNIHVTGHDLTVVEHYAQYLHNMSKNLGIIVSDSYALPTKTHVAKTLQKPGINVKPRNITLKTFERVVQVDELLSTKASLLTELLQINMPQGVSVKIQEHTEEHYQDRFLPREVPDFLLK</sequence>
<reference evidence="5" key="1">
    <citation type="submission" date="2025-08" db="UniProtKB">
        <authorList>
            <consortium name="RefSeq"/>
        </authorList>
    </citation>
    <scope>IDENTIFICATION</scope>
    <source>
        <tissue evidence="5">Testes</tissue>
    </source>
</reference>
<protein>
    <submittedName>
        <fullName evidence="5">39S ribosomal protein L48, mitochondrial-like</fullName>
    </submittedName>
</protein>
<accession>A0ABM0GUT1</accession>
<dbReference type="InterPro" id="IPR027487">
    <property type="entry name" value="Ribosomal_mL48"/>
</dbReference>
<dbReference type="PANTHER" id="PTHR13473:SF0">
    <property type="entry name" value="LARGE RIBOSOMAL SUBUNIT PROTEIN ML48"/>
    <property type="match status" value="1"/>
</dbReference>
<keyword evidence="1" id="KW-0689">Ribosomal protein</keyword>
<keyword evidence="2" id="KW-0687">Ribonucleoprotein</keyword>
<dbReference type="InterPro" id="IPR027486">
    <property type="entry name" value="Ribosomal_uS10_dom"/>
</dbReference>
<evidence type="ECO:0000256" key="2">
    <source>
        <dbReference type="ARBA" id="ARBA00023274"/>
    </source>
</evidence>
<gene>
    <name evidence="5" type="primary">LOC100368948</name>
</gene>
<name>A0ABM0GUT1_SACKO</name>
<keyword evidence="4" id="KW-1185">Reference proteome</keyword>
<dbReference type="SUPFAM" id="SSF54999">
    <property type="entry name" value="Ribosomal protein S10"/>
    <property type="match status" value="1"/>
</dbReference>